<reference evidence="3" key="1">
    <citation type="journal article" date="2020" name="Stud. Mycol.">
        <title>101 Dothideomycetes genomes: a test case for predicting lifestyles and emergence of pathogens.</title>
        <authorList>
            <person name="Haridas S."/>
            <person name="Albert R."/>
            <person name="Binder M."/>
            <person name="Bloem J."/>
            <person name="Labutti K."/>
            <person name="Salamov A."/>
            <person name="Andreopoulos B."/>
            <person name="Baker S."/>
            <person name="Barry K."/>
            <person name="Bills G."/>
            <person name="Bluhm B."/>
            <person name="Cannon C."/>
            <person name="Castanera R."/>
            <person name="Culley D."/>
            <person name="Daum C."/>
            <person name="Ezra D."/>
            <person name="Gonzalez J."/>
            <person name="Henrissat B."/>
            <person name="Kuo A."/>
            <person name="Liang C."/>
            <person name="Lipzen A."/>
            <person name="Lutzoni F."/>
            <person name="Magnuson J."/>
            <person name="Mondo S."/>
            <person name="Nolan M."/>
            <person name="Ohm R."/>
            <person name="Pangilinan J."/>
            <person name="Park H.-J."/>
            <person name="Ramirez L."/>
            <person name="Alfaro M."/>
            <person name="Sun H."/>
            <person name="Tritt A."/>
            <person name="Yoshinaga Y."/>
            <person name="Zwiers L.-H."/>
            <person name="Turgeon B."/>
            <person name="Goodwin S."/>
            <person name="Spatafora J."/>
            <person name="Crous P."/>
            <person name="Grigoriev I."/>
        </authorList>
    </citation>
    <scope>NUCLEOTIDE SEQUENCE</scope>
    <source>
        <strain evidence="3">ATCC 16933</strain>
    </source>
</reference>
<feature type="region of interest" description="Disordered" evidence="1">
    <location>
        <begin position="108"/>
        <end position="158"/>
    </location>
</feature>
<feature type="compositionally biased region" description="Basic residues" evidence="1">
    <location>
        <begin position="328"/>
        <end position="342"/>
    </location>
</feature>
<evidence type="ECO:0000256" key="2">
    <source>
        <dbReference type="SAM" id="Phobius"/>
    </source>
</evidence>
<dbReference type="AlphaFoldDB" id="A0A6A6PAG0"/>
<evidence type="ECO:0000256" key="1">
    <source>
        <dbReference type="SAM" id="MobiDB-lite"/>
    </source>
</evidence>
<evidence type="ECO:0000313" key="3">
    <source>
        <dbReference type="EMBL" id="KAF2460767.1"/>
    </source>
</evidence>
<feature type="compositionally biased region" description="Gly residues" evidence="1">
    <location>
        <begin position="345"/>
        <end position="355"/>
    </location>
</feature>
<feature type="transmembrane region" description="Helical" evidence="2">
    <location>
        <begin position="12"/>
        <end position="30"/>
    </location>
</feature>
<keyword evidence="2" id="KW-0472">Membrane</keyword>
<sequence>MGSWFFMPWPLWAKLSFVVVIIAGSIKLWFTNRKVKKYAAVHAPAQARTPEMLEAQHQEPEVKVPFGIRAIESGIEVDGVWISKTNTPAPSSRASRASSTLSLSTTNQLESGYSSVQDKRSRASSMAPSSVFDRAVSAERITTNNGSRASSPGPSRYVVSPYHRLSHVAETGQLTPRVRRPNFSTDLASIMTTATEPAPQATKARPTNSPPAESPAASPSGSDCPQTPTVSLVSTGLLTHDAHPANEARQAIPLLETYQPSTTAEESSRDEEEQMTPNVPPAAFMPPSTRDSQVLRKVNSGFEILKPGTLKVDLPPMDADERGSSSGKKLRKKNKQGSHHRRGGVDGYGNGGGSGKSDAPSLSSDGAPPSIKEEG</sequence>
<evidence type="ECO:0000313" key="4">
    <source>
        <dbReference type="Proteomes" id="UP000799766"/>
    </source>
</evidence>
<dbReference type="PANTHER" id="PTHR40623">
    <property type="entry name" value="INTEGRAL MEMBRANE PROTEIN"/>
    <property type="match status" value="1"/>
</dbReference>
<feature type="region of interest" description="Disordered" evidence="1">
    <location>
        <begin position="249"/>
        <end position="375"/>
    </location>
</feature>
<dbReference type="Proteomes" id="UP000799766">
    <property type="component" value="Unassembled WGS sequence"/>
</dbReference>
<name>A0A6A6PAG0_9PEZI</name>
<keyword evidence="2" id="KW-0812">Transmembrane</keyword>
<keyword evidence="4" id="KW-1185">Reference proteome</keyword>
<gene>
    <name evidence="3" type="ORF">BDY21DRAFT_279419</name>
</gene>
<dbReference type="EMBL" id="MU001672">
    <property type="protein sequence ID" value="KAF2460767.1"/>
    <property type="molecule type" value="Genomic_DNA"/>
</dbReference>
<proteinExistence type="predicted"/>
<protein>
    <submittedName>
        <fullName evidence="3">Uncharacterized protein</fullName>
    </submittedName>
</protein>
<dbReference type="OrthoDB" id="5426165at2759"/>
<feature type="compositionally biased region" description="Polar residues" evidence="1">
    <location>
        <begin position="140"/>
        <end position="153"/>
    </location>
</feature>
<feature type="compositionally biased region" description="Polar residues" evidence="1">
    <location>
        <begin position="221"/>
        <end position="230"/>
    </location>
</feature>
<keyword evidence="2" id="KW-1133">Transmembrane helix</keyword>
<accession>A0A6A6PAG0</accession>
<dbReference type="PANTHER" id="PTHR40623:SF2">
    <property type="entry name" value="INTEGRAL MEMBRANE PROTEIN"/>
    <property type="match status" value="1"/>
</dbReference>
<organism evidence="3 4">
    <name type="scientific">Lineolata rhizophorae</name>
    <dbReference type="NCBI Taxonomy" id="578093"/>
    <lineage>
        <taxon>Eukaryota</taxon>
        <taxon>Fungi</taxon>
        <taxon>Dikarya</taxon>
        <taxon>Ascomycota</taxon>
        <taxon>Pezizomycotina</taxon>
        <taxon>Dothideomycetes</taxon>
        <taxon>Dothideomycetes incertae sedis</taxon>
        <taxon>Lineolatales</taxon>
        <taxon>Lineolataceae</taxon>
        <taxon>Lineolata</taxon>
    </lineage>
</organism>
<feature type="region of interest" description="Disordered" evidence="1">
    <location>
        <begin position="193"/>
        <end position="230"/>
    </location>
</feature>